<feature type="compositionally biased region" description="Polar residues" evidence="1">
    <location>
        <begin position="1"/>
        <end position="11"/>
    </location>
</feature>
<evidence type="ECO:0000256" key="1">
    <source>
        <dbReference type="SAM" id="MobiDB-lite"/>
    </source>
</evidence>
<feature type="region of interest" description="Disordered" evidence="1">
    <location>
        <begin position="1"/>
        <end position="21"/>
    </location>
</feature>
<evidence type="ECO:0000313" key="2">
    <source>
        <dbReference type="EMBL" id="RNA28249.1"/>
    </source>
</evidence>
<keyword evidence="3" id="KW-1185">Reference proteome</keyword>
<proteinExistence type="predicted"/>
<dbReference type="EMBL" id="REGN01002412">
    <property type="protein sequence ID" value="RNA28249.1"/>
    <property type="molecule type" value="Genomic_DNA"/>
</dbReference>
<gene>
    <name evidence="2" type="ORF">BpHYR1_003962</name>
</gene>
<accession>A0A3M7RXT7</accession>
<organism evidence="2 3">
    <name type="scientific">Brachionus plicatilis</name>
    <name type="common">Marine rotifer</name>
    <name type="synonym">Brachionus muelleri</name>
    <dbReference type="NCBI Taxonomy" id="10195"/>
    <lineage>
        <taxon>Eukaryota</taxon>
        <taxon>Metazoa</taxon>
        <taxon>Spiralia</taxon>
        <taxon>Gnathifera</taxon>
        <taxon>Rotifera</taxon>
        <taxon>Eurotatoria</taxon>
        <taxon>Monogononta</taxon>
        <taxon>Pseudotrocha</taxon>
        <taxon>Ploima</taxon>
        <taxon>Brachionidae</taxon>
        <taxon>Brachionus</taxon>
    </lineage>
</organism>
<name>A0A3M7RXT7_BRAPC</name>
<dbReference type="Proteomes" id="UP000276133">
    <property type="component" value="Unassembled WGS sequence"/>
</dbReference>
<protein>
    <submittedName>
        <fullName evidence="2">Uncharacterized protein</fullName>
    </submittedName>
</protein>
<dbReference type="AlphaFoldDB" id="A0A3M7RXT7"/>
<feature type="region of interest" description="Disordered" evidence="1">
    <location>
        <begin position="35"/>
        <end position="58"/>
    </location>
</feature>
<comment type="caution">
    <text evidence="2">The sequence shown here is derived from an EMBL/GenBank/DDBJ whole genome shotgun (WGS) entry which is preliminary data.</text>
</comment>
<evidence type="ECO:0000313" key="3">
    <source>
        <dbReference type="Proteomes" id="UP000276133"/>
    </source>
</evidence>
<sequence length="170" mass="19532">MYKSTINNILPSTPCFPKEGGEVLTEPQVLKKLEEEELSKKEKKRKKSDKATSNDPAPNVDLCKQKFGSAKKINLNGFRVKDALTGHVLNVYLKSLIRKVNFIVRKNCRAYLDDICHNCCTFVISCLSQTCRFRICCEIGSRFCYPCLIVDSSFWTPFHLKIFNHLLITY</sequence>
<reference evidence="2 3" key="1">
    <citation type="journal article" date="2018" name="Sci. Rep.">
        <title>Genomic signatures of local adaptation to the degree of environmental predictability in rotifers.</title>
        <authorList>
            <person name="Franch-Gras L."/>
            <person name="Hahn C."/>
            <person name="Garcia-Roger E.M."/>
            <person name="Carmona M.J."/>
            <person name="Serra M."/>
            <person name="Gomez A."/>
        </authorList>
    </citation>
    <scope>NUCLEOTIDE SEQUENCE [LARGE SCALE GENOMIC DNA]</scope>
    <source>
        <strain evidence="2">HYR1</strain>
    </source>
</reference>